<reference evidence="5 6" key="1">
    <citation type="submission" date="2020-07" db="EMBL/GenBank/DDBJ databases">
        <authorList>
            <person name="Zhuang K."/>
            <person name="Ran Y."/>
        </authorList>
    </citation>
    <scope>NUCLEOTIDE SEQUENCE [LARGE SCALE GENOMIC DNA]</scope>
    <source>
        <strain evidence="5 6">WCH-YHL-001</strain>
    </source>
</reference>
<dbReference type="PROSITE" id="PS50075">
    <property type="entry name" value="CARRIER"/>
    <property type="match status" value="4"/>
</dbReference>
<dbReference type="Gene3D" id="3.30.559.10">
    <property type="entry name" value="Chloramphenicol acetyltransferase-like domain"/>
    <property type="match status" value="4"/>
</dbReference>
<organism evidence="5 6">
    <name type="scientific">Nocardia huaxiensis</name>
    <dbReference type="NCBI Taxonomy" id="2755382"/>
    <lineage>
        <taxon>Bacteria</taxon>
        <taxon>Bacillati</taxon>
        <taxon>Actinomycetota</taxon>
        <taxon>Actinomycetes</taxon>
        <taxon>Mycobacteriales</taxon>
        <taxon>Nocardiaceae</taxon>
        <taxon>Nocardia</taxon>
    </lineage>
</organism>
<dbReference type="InterPro" id="IPR045851">
    <property type="entry name" value="AMP-bd_C_sf"/>
</dbReference>
<dbReference type="InterPro" id="IPR036736">
    <property type="entry name" value="ACP-like_sf"/>
</dbReference>
<dbReference type="PROSITE" id="PS00455">
    <property type="entry name" value="AMP_BINDING"/>
    <property type="match status" value="4"/>
</dbReference>
<dbReference type="InterPro" id="IPR001031">
    <property type="entry name" value="Thioesterase"/>
</dbReference>
<dbReference type="GO" id="GO:0043041">
    <property type="term" value="P:amino acid activation for nonribosomal peptide biosynthetic process"/>
    <property type="evidence" value="ECO:0007669"/>
    <property type="project" value="TreeGrafter"/>
</dbReference>
<dbReference type="InterPro" id="IPR042099">
    <property type="entry name" value="ANL_N_sf"/>
</dbReference>
<accession>A0A7D6ZR55</accession>
<dbReference type="Gene3D" id="2.30.38.10">
    <property type="entry name" value="Luciferase, Domain 3"/>
    <property type="match status" value="3"/>
</dbReference>
<protein>
    <submittedName>
        <fullName evidence="5">Amino acid adenylation domain-containing protein</fullName>
    </submittedName>
</protein>
<evidence type="ECO:0000313" key="5">
    <source>
        <dbReference type="EMBL" id="QLY31705.1"/>
    </source>
</evidence>
<dbReference type="SUPFAM" id="SSF56801">
    <property type="entry name" value="Acetyl-CoA synthetase-like"/>
    <property type="match status" value="4"/>
</dbReference>
<dbReference type="InterPro" id="IPR029058">
    <property type="entry name" value="AB_hydrolase_fold"/>
</dbReference>
<dbReference type="CDD" id="cd19540">
    <property type="entry name" value="LCL_NRPS-like"/>
    <property type="match status" value="3"/>
</dbReference>
<dbReference type="InterPro" id="IPR020802">
    <property type="entry name" value="TesA-like"/>
</dbReference>
<dbReference type="InterPro" id="IPR020806">
    <property type="entry name" value="PKS_PP-bd"/>
</dbReference>
<proteinExistence type="predicted"/>
<dbReference type="InterPro" id="IPR023213">
    <property type="entry name" value="CAT-like_dom_sf"/>
</dbReference>
<evidence type="ECO:0000313" key="6">
    <source>
        <dbReference type="Proteomes" id="UP000515512"/>
    </source>
</evidence>
<dbReference type="FunFam" id="1.10.1200.10:FF:000005">
    <property type="entry name" value="Nonribosomal peptide synthetase 1"/>
    <property type="match status" value="1"/>
</dbReference>
<dbReference type="Pfam" id="PF00975">
    <property type="entry name" value="Thioesterase"/>
    <property type="match status" value="1"/>
</dbReference>
<dbReference type="FunFam" id="3.40.50.980:FF:000001">
    <property type="entry name" value="Non-ribosomal peptide synthetase"/>
    <property type="match status" value="2"/>
</dbReference>
<sequence length="4499" mass="478204">MSRAQMELWLADESGAEQRARALPGQAHYLELHGELDAELFDTASHRAFEEFGVGRLRIGVADGRPYQWLAGDIGGGLERVDFADRSDPLRAAREWMDRRHRVPIDLIDAPLWAAALLRVGPRHHIWYAQMHHVAIDGYGGLSLLVRVGQWYEALLAGVEPTPYGGLAPMEIQAADAEYRASARFETDREYWRERFADWTAPQPAPAAARFPRRGGALPPALRAAGAITPEQWNSLERLATACAVSPAQLLVAAVAAFRAGMSGEPDPVVLLATSARTTAALKKSGGMLANVLPIRVRGAGAGTLRELIESAARETTGGLRHQRYRFEDIRRSLGVAADQILGPSVNLMFFDHTSRFGAAVGEYRILSSGSVADLHFNLYRAGAEAGLSVDLLANPDRYSARTAQQYLRRFLLFLANFIAASPDQPVARIGLLSEAERQRITVSPSEARACDPVLLPDLLAAAVTRDASAPAVVCGETALTYGELDDLSNRLARNLCRRGIGPEDVVAVAAHRSAEWVVAFWAVVKTGAAYLPIDPDHPAERLETVLAEAAVRIGITTAATTSLMSGHGERDWIVLPAAMDTGSLHAVGTATAVTDADRTRPLRAAHPAYVIYTSGSTGTPKGVVITHAGLADVVAVQTERMRVEPDSRVLCVSAPTFDASIWELLMAVHAGATLVVSTGDAYAGPLLADLIRRKRVSHAFVTPAALAGTDARGLHHLRFLSTGGEPCPQSVVSSWAPGRTLVNVYGPTEATIVTNTAVLTPDRPVFLGPALPGGRCHVLDAWLRPVPPGVPGELYLGGPGLARGYLRSPGTTAARFVPDPFGVPGERLYRTGDLVTRDASGELEFRGRADFQVKVRGLRIELGEIEAVLSTYPGVAQAVVLVHGGAAIAGGGGAASGSAAGGGTAPRLVAYAVPAPGVLLAACELESTAAQRLPSYMVPTVVLLDRLPLTANGKVDRAALPVPACPTVAYRAPLTAVEKTVAAAFGAVVCGPAATRRIGLDDDFFALGGDSLTAALVVARVTAETGVDVTVRDLFEASTVAALADLVRARHRVADRARLEPRPRPDVVPVSGAQQRLWLLHRIDPESAAYNMLLALRLVGTLDIAALTAALGDVVQRHEALRTSFAEVDGIVCQRFSPAAEVAGELAAEPVEAAKIGSVLDEFGAIGFDLTAAPPIRVRLLAVHGDDRSPGHHVLAVLVHHVIADGYSLGPFARDLASAYESRVRGAAPDWPPLAVQYADYALWQRELLGSESDPESMLSRQLGYWSGVLAGLPAESGLPPHRPRSASALRRAAEVHVAIPSETTRRIHELAGRQGATPFMVLHAGLSVLLAAVSGGDDIAVGTPVAGRGAAVLDELIGMFVNTLVLRVQVDAAEPFANLLARVRDIDLGAFATEVPFERVVEALDPPRSRTRNPLFQVMLSYRTLGRAGFELPGLRVEPVEIASPLAKFDLEFVISEAEAGLSVALRYATDLFDGEQMAALAGRLGRVLDRVGRDSSVLVGDIDLMSPAEREQVLHRWNDTSQAVPLSLPQLLTRAAAYAPDAEAVVCGDATLTYRELGDRAHRLARTLIDSGVGPEDVVAVALPRSLEWVVAVCAVAHSGAAFLPVDPTAPAARIARMLTDSAAVEGITTDEWRSGLPALATGRWLVADPAELAGPAAPPVTDADRVRPLRLHNPAYVMYTSGSTGTPKGVTITHAGLANVVVTQAQRCDSDPGSRVLAVASPGFDASVWELLQALASGGTLVVAPAWAYAGEDLLDLMVFERITHAMLTPRVLATLPDPNRVPHLRMLATGGETCPPELAGTWSAGRSLVNAYGPTEATIWATAGLPLHSSGADVPVPLGPPVVGARCYVLDARLRPVAPGIVGEIYVAGAGLARGYHHDVNLTGSRFVADPFGPPGQRMYRTGDHGSWRADGELEYHGRTDSQVKIRGVRVELGEIEGVLASLPGVADAVAILRRPDESADTPEVFAYVVPTADGPLDRAEVSAAVARLLPDQAVPALVTVLDRLPLTPTGKVDRAALPVPVRPRAEFRPPRTVSEQAVARVFARVLEIEQVGAEDDFFALGGHSLSATRVVTLLRTELGIALPLRDLFEHSSVAALAQRIEDAAHRDAGEPPDVRPHSRPEFVPLSAAQQGIWLLDRLGSGAAYHILLALRLTGDLDVAALADAVVDVVARHEALRTYFPEREGVPYQAVAQQDIGALEIRRVSADRLERALAEFEAEPFELSAAPPLRVRLYSVDTRRWVLAMVVHHINADGFSLAPLARDLSAAYTAGTLGLEPDWPALPLQYADYTLWQQGVLGSPEDPGSELNRLLAHWVRVLEGAPGELALPRDHQRPVRARHAGASVESVVPQPVADRLRELAREHRASLFMVAHAALAILLSKLAHTGDVVIGAPTAGRDVAELDDLVGMFVNSVPLRVMVDPDESCAGLLDRVRDADVDAFAHARVPFERIVEALDPPRVSGRHPIFQITLATSNVDRPEPRLPGVRVEPVQRTAVTVRFDLEFDIADKDSETVLTLRYDTALFDPETARMLVRRYESVLTQLSADPGLLVWAVDIVDPAERLRLLRDWNDTGAMPPILLPELLSRAAAAAPDADAVVFDGRALTYRQLDEQSNRLARCLIRTGAGPEQVVAVALRRSLEWVIALWAVAKAGAAYLPVDPEHPRERIAHMLADSAAMLGLTIESVAAGLPALPEPARPWLLLDAPDLLEELARTDPGAVTDAIRVRPLRLLDTAYLIYTSGSTGTPKGVAVTHAGLADVAHAQSEHCAPEQDSRVLQLASPSFDASVWEVLLAVGAAATLVVADPDVFGGLELTEMLRRDRITHAFVTPAVLAGMDAAGLSGPDSALAVLVTGGEMVAPAVAARWSAGRTLLIAYGPTETTIISTLSSPYTDGPVTIGGPDTGVRCYVLDDRLSLVPPGVAGELYLAGSGVARGYHARPALTAARFVPDPFTGGRMYRTGDMVRHRANGELEFLGRNDSQVKLRGVRIELGEIEAAVTAVPGIAQAVATVAGDLPGDPRIVAYAVPDSRDAGDRPTPDSVRDAVAERLPATMVPATIVFCDRLPLTGNGKLDRAALRVPAPTAAPVRAPHTSVAAAVAQVFAEVLELPRAGADTHFFQEGGNSLSATRVAARLGATLGTHIPVREIFEAPTVAALAERIEAPTVTAPADHIEAPMVAARPLPAATSRTEVVPLSYAQQRLWLLHRLAPDSPAYNIPLVLRLRGRLDLDALRTAVRYVLTRHESLRTYYPELEGTVCQRSIPVELLTAHAEDAAPPSPRHPGVLLAGIHRTGIPTGTVDSGREQAGMTGALAEFCAAPFDLLAEVPVRAALFTVTESADAGEWLLAFVVHHANADGFSLGPLARDLAEGYSAALAARVPDRPALSMQYADYTLWQRTVLGSADDADSELRRQIDYWTTALAGLPEEIGLALDRPRPAWVSQRGATVAVEIPAETAERLRTVAREYDCTLFMTLHAGLAVLLSAWSGNGDIAIGTPVAGRGAAKLDELVGMFVNTLVLRTEVAAAELFSRFMARVRDIDLEAFAHAEVPFEQVVEALDPPRSPSRHPLFQVMLSLQDLEQVRPELPGLHADPVILPATTSRFDLEFVVAQSDSGVTLNVQYATDLFDQHTVAALTQRYLQLLEQISIDPRVPTARLGILSRSEYRQIVEDWNRTEPADHPVLLPDLLATAVRRAPQTDAVRCGEAALTYIELRGLAADLARSLAALDIGAEDVVALGIPRSLPWVVAFWGVARTGAAFMPVDPGFPDSRRAAVLADAAARIVITVEEHAEAFTALPGLCVIVLGAGGEIARILSPGPAAARMDALPPIVPIRPANAAYVIHTSGSTGRPKGVVVGHEGLANMVAAQAHSIGADEKSRILCVASPSFDVSVWELVLAVSAAATLVVAPPEVCAGEPLARLMRQERVTHAFVTPAVLACTSPKGLRSLAAVITGGEACTRSVVETWGKGRRFVNAYGPTEATVIATMSGALAADRPITIGTPAAGVRCYVLDGCLRPVPAGATGELYLGGAGLARGYLVRPGLTAARFVADPFGGGERLYRTGDLVSWSADGELSCHGRTDAQVKLRGIRVELAEIEAAVAAAPRVAHAVARHVDGPAGGSLVAYVVPEHGAALKADKIAAIAAQRLPDYLVPAVVVLDSLPVLRNGKVDRSALPPPPPVAGRQYRRPSTAAQKAVAAAFTEVLALDRAGLDDDFFALGGNSLAAVRVLSLLDGRVALRDLFEAPTVAALAQRLRERPVADDPYAIVHPLRPGTATPLFCIHPGGGLSWPYAGLLPHLDPTAALYGIQDPWVVHAEPPMATVADYADRYIREIRRTQPTGPYRLLGWSLGGRIAHEIAVRLQARGEQIVLLALMDSTAENDSTAPTTQSEVTDAAWRELLGTASSAQVAATLPADLIERATAALTRWVPGAPSGVFTGDILHFTAARETGRTRCPAESWSAHLTGRVIDIPVDATHIGLAHPGPLARIGATLAEHWNPA</sequence>
<evidence type="ECO:0000256" key="1">
    <source>
        <dbReference type="ARBA" id="ARBA00001957"/>
    </source>
</evidence>
<dbReference type="SUPFAM" id="SSF47336">
    <property type="entry name" value="ACP-like"/>
    <property type="match status" value="4"/>
</dbReference>
<feature type="domain" description="Carrier" evidence="4">
    <location>
        <begin position="4187"/>
        <end position="4258"/>
    </location>
</feature>
<dbReference type="PROSITE" id="PS00012">
    <property type="entry name" value="PHOSPHOPANTETHEINE"/>
    <property type="match status" value="3"/>
</dbReference>
<dbReference type="InterPro" id="IPR000873">
    <property type="entry name" value="AMP-dep_synth/lig_dom"/>
</dbReference>
<dbReference type="Pfam" id="PF00501">
    <property type="entry name" value="AMP-binding"/>
    <property type="match status" value="4"/>
</dbReference>
<keyword evidence="2" id="KW-0596">Phosphopantetheine</keyword>
<keyword evidence="3" id="KW-0597">Phosphoprotein</keyword>
<dbReference type="Gene3D" id="3.30.559.30">
    <property type="entry name" value="Nonribosomal peptide synthetase, condensation domain"/>
    <property type="match status" value="4"/>
</dbReference>
<dbReference type="GO" id="GO:0044550">
    <property type="term" value="P:secondary metabolite biosynthetic process"/>
    <property type="evidence" value="ECO:0007669"/>
    <property type="project" value="TreeGrafter"/>
</dbReference>
<dbReference type="FunFam" id="3.40.50.12780:FF:000012">
    <property type="entry name" value="Non-ribosomal peptide synthetase"/>
    <property type="match status" value="1"/>
</dbReference>
<dbReference type="Gene3D" id="3.30.300.30">
    <property type="match status" value="4"/>
</dbReference>
<dbReference type="SUPFAM" id="SSF53474">
    <property type="entry name" value="alpha/beta-Hydrolases"/>
    <property type="match status" value="1"/>
</dbReference>
<dbReference type="Gene3D" id="3.40.50.1820">
    <property type="entry name" value="alpha/beta hydrolase"/>
    <property type="match status" value="1"/>
</dbReference>
<keyword evidence="6" id="KW-1185">Reference proteome</keyword>
<dbReference type="Pfam" id="PF00550">
    <property type="entry name" value="PP-binding"/>
    <property type="match status" value="4"/>
</dbReference>
<dbReference type="GO" id="GO:0005829">
    <property type="term" value="C:cytosol"/>
    <property type="evidence" value="ECO:0007669"/>
    <property type="project" value="TreeGrafter"/>
</dbReference>
<dbReference type="PANTHER" id="PTHR45527">
    <property type="entry name" value="NONRIBOSOMAL PEPTIDE SYNTHETASE"/>
    <property type="match status" value="1"/>
</dbReference>
<dbReference type="Gene3D" id="3.40.50.980">
    <property type="match status" value="6"/>
</dbReference>
<dbReference type="EMBL" id="CP059399">
    <property type="protein sequence ID" value="QLY31705.1"/>
    <property type="molecule type" value="Genomic_DNA"/>
</dbReference>
<dbReference type="Pfam" id="PF00668">
    <property type="entry name" value="Condensation"/>
    <property type="match status" value="5"/>
</dbReference>
<dbReference type="GO" id="GO:0008610">
    <property type="term" value="P:lipid biosynthetic process"/>
    <property type="evidence" value="ECO:0007669"/>
    <property type="project" value="UniProtKB-ARBA"/>
</dbReference>
<dbReference type="Gene3D" id="3.40.50.12780">
    <property type="entry name" value="N-terminal domain of ligase-like"/>
    <property type="match status" value="1"/>
</dbReference>
<evidence type="ECO:0000259" key="4">
    <source>
        <dbReference type="PROSITE" id="PS50075"/>
    </source>
</evidence>
<dbReference type="InterPro" id="IPR009081">
    <property type="entry name" value="PP-bd_ACP"/>
</dbReference>
<dbReference type="PANTHER" id="PTHR45527:SF1">
    <property type="entry name" value="FATTY ACID SYNTHASE"/>
    <property type="match status" value="1"/>
</dbReference>
<dbReference type="InterPro" id="IPR006162">
    <property type="entry name" value="Ppantetheine_attach_site"/>
</dbReference>
<dbReference type="NCBIfam" id="NF003417">
    <property type="entry name" value="PRK04813.1"/>
    <property type="match status" value="4"/>
</dbReference>
<name>A0A7D6ZR55_9NOCA</name>
<dbReference type="FunFam" id="2.30.38.10:FF:000001">
    <property type="entry name" value="Non-ribosomal peptide synthetase PvdI"/>
    <property type="match status" value="1"/>
</dbReference>
<evidence type="ECO:0000256" key="3">
    <source>
        <dbReference type="ARBA" id="ARBA00022553"/>
    </source>
</evidence>
<dbReference type="GO" id="GO:0031177">
    <property type="term" value="F:phosphopantetheine binding"/>
    <property type="evidence" value="ECO:0007669"/>
    <property type="project" value="InterPro"/>
</dbReference>
<dbReference type="InterPro" id="IPR020845">
    <property type="entry name" value="AMP-binding_CS"/>
</dbReference>
<dbReference type="NCBIfam" id="TIGR01733">
    <property type="entry name" value="AA-adenyl-dom"/>
    <property type="match status" value="4"/>
</dbReference>
<feature type="domain" description="Carrier" evidence="4">
    <location>
        <begin position="973"/>
        <end position="1052"/>
    </location>
</feature>
<feature type="domain" description="Carrier" evidence="4">
    <location>
        <begin position="3092"/>
        <end position="3167"/>
    </location>
</feature>
<feature type="domain" description="Carrier" evidence="4">
    <location>
        <begin position="2035"/>
        <end position="2110"/>
    </location>
</feature>
<dbReference type="Proteomes" id="UP000515512">
    <property type="component" value="Chromosome"/>
</dbReference>
<dbReference type="SMART" id="SM00823">
    <property type="entry name" value="PKS_PP"/>
    <property type="match status" value="4"/>
</dbReference>
<evidence type="ECO:0000256" key="2">
    <source>
        <dbReference type="ARBA" id="ARBA00022450"/>
    </source>
</evidence>
<gene>
    <name evidence="5" type="ORF">H0264_05120</name>
</gene>
<dbReference type="Gene3D" id="1.10.1200.10">
    <property type="entry name" value="ACP-like"/>
    <property type="match status" value="3"/>
</dbReference>
<dbReference type="InterPro" id="IPR025110">
    <property type="entry name" value="AMP-bd_C"/>
</dbReference>
<dbReference type="InterPro" id="IPR010071">
    <property type="entry name" value="AA_adenyl_dom"/>
</dbReference>
<dbReference type="UniPathway" id="UPA00011"/>
<dbReference type="SUPFAM" id="SSF52777">
    <property type="entry name" value="CoA-dependent acyltransferases"/>
    <property type="match status" value="8"/>
</dbReference>
<dbReference type="GO" id="GO:0003824">
    <property type="term" value="F:catalytic activity"/>
    <property type="evidence" value="ECO:0007669"/>
    <property type="project" value="InterPro"/>
</dbReference>
<dbReference type="RefSeq" id="WP_181582893.1">
    <property type="nucleotide sequence ID" value="NZ_CP059399.1"/>
</dbReference>
<dbReference type="Pfam" id="PF13193">
    <property type="entry name" value="AMP-binding_C"/>
    <property type="match status" value="3"/>
</dbReference>
<dbReference type="KEGG" id="nhu:H0264_05120"/>
<dbReference type="InterPro" id="IPR001242">
    <property type="entry name" value="Condensation_dom"/>
</dbReference>
<dbReference type="SMART" id="SM00824">
    <property type="entry name" value="PKS_TE"/>
    <property type="match status" value="1"/>
</dbReference>
<comment type="cofactor">
    <cofactor evidence="1">
        <name>pantetheine 4'-phosphate</name>
        <dbReference type="ChEBI" id="CHEBI:47942"/>
    </cofactor>
</comment>